<protein>
    <submittedName>
        <fullName evidence="2">Uncharacterized protein</fullName>
    </submittedName>
</protein>
<evidence type="ECO:0000313" key="2">
    <source>
        <dbReference type="EMBL" id="OAE18469.1"/>
    </source>
</evidence>
<reference evidence="2" key="1">
    <citation type="submission" date="2016-03" db="EMBL/GenBank/DDBJ databases">
        <title>Mechanisms controlling the formation of the plant cell surface in tip-growing cells are functionally conserved among land plants.</title>
        <authorList>
            <person name="Honkanen S."/>
            <person name="Jones V.A."/>
            <person name="Morieri G."/>
            <person name="Champion C."/>
            <person name="Hetherington A.J."/>
            <person name="Kelly S."/>
            <person name="Saint-Marcoux D."/>
            <person name="Proust H."/>
            <person name="Prescott H."/>
            <person name="Dolan L."/>
        </authorList>
    </citation>
    <scope>NUCLEOTIDE SEQUENCE [LARGE SCALE GENOMIC DNA]</scope>
    <source>
        <tissue evidence="2">Whole gametophyte</tissue>
    </source>
</reference>
<dbReference type="EMBL" id="LVLJ01004058">
    <property type="protein sequence ID" value="OAE18469.1"/>
    <property type="molecule type" value="Genomic_DNA"/>
</dbReference>
<comment type="caution">
    <text evidence="2">The sequence shown here is derived from an EMBL/GenBank/DDBJ whole genome shotgun (WGS) entry which is preliminary data.</text>
</comment>
<dbReference type="Proteomes" id="UP000077202">
    <property type="component" value="Unassembled WGS sequence"/>
</dbReference>
<feature type="compositionally biased region" description="Acidic residues" evidence="1">
    <location>
        <begin position="31"/>
        <end position="42"/>
    </location>
</feature>
<evidence type="ECO:0000313" key="3">
    <source>
        <dbReference type="Proteomes" id="UP000077202"/>
    </source>
</evidence>
<sequence length="250" mass="29005">MTPFLVNFYRGMRQLTKNEEKQFSKKREVLELESDEDTEEENNTQAEEIPQGAADRQDLHEDPTEKNVEPLGERTATSSQGVQLSEMFAGVVRYEAKKRSLEEEPKELIVAFPDFLHDSVISLLKYLDGKQEKNVISKKARFYVELVKNRTHIKRATTVKTAEEMKRECAEAITKVVERVASLTSKCATMTVSLQEREEPLRAKDMECEVFRLNLANVKELRTEEELRIKDLWVRDCSDEDREDGTLRKD</sequence>
<feature type="compositionally biased region" description="Basic and acidic residues" evidence="1">
    <location>
        <begin position="55"/>
        <end position="72"/>
    </location>
</feature>
<feature type="region of interest" description="Disordered" evidence="1">
    <location>
        <begin position="21"/>
        <end position="80"/>
    </location>
</feature>
<organism evidence="2 3">
    <name type="scientific">Marchantia polymorpha subsp. ruderalis</name>
    <dbReference type="NCBI Taxonomy" id="1480154"/>
    <lineage>
        <taxon>Eukaryota</taxon>
        <taxon>Viridiplantae</taxon>
        <taxon>Streptophyta</taxon>
        <taxon>Embryophyta</taxon>
        <taxon>Marchantiophyta</taxon>
        <taxon>Marchantiopsida</taxon>
        <taxon>Marchantiidae</taxon>
        <taxon>Marchantiales</taxon>
        <taxon>Marchantiaceae</taxon>
        <taxon>Marchantia</taxon>
    </lineage>
</organism>
<feature type="compositionally biased region" description="Basic and acidic residues" evidence="1">
    <location>
        <begin position="21"/>
        <end position="30"/>
    </location>
</feature>
<dbReference type="AlphaFoldDB" id="A0A176VC35"/>
<name>A0A176VC35_MARPO</name>
<gene>
    <name evidence="2" type="ORF">AXG93_3603s1000</name>
</gene>
<proteinExistence type="predicted"/>
<evidence type="ECO:0000256" key="1">
    <source>
        <dbReference type="SAM" id="MobiDB-lite"/>
    </source>
</evidence>
<keyword evidence="3" id="KW-1185">Reference proteome</keyword>
<accession>A0A176VC35</accession>